<reference evidence="2" key="1">
    <citation type="submission" date="2017-10" db="EMBL/GenBank/DDBJ databases">
        <title>Completed PacBio SMRT sequence of Methylosinus trichosporium OB3b reveals presence of a third large plasmid.</title>
        <authorList>
            <person name="Charles T.C."/>
            <person name="Lynch M.D.J."/>
            <person name="Heil J.R."/>
            <person name="Cheng J."/>
        </authorList>
    </citation>
    <scope>NUCLEOTIDE SEQUENCE [LARGE SCALE GENOMIC DNA]</scope>
    <source>
        <strain evidence="2">OB3b</strain>
    </source>
</reference>
<dbReference type="KEGG" id="mtw:CQW49_08150"/>
<name>A0A2D2CYR2_METT3</name>
<dbReference type="AlphaFoldDB" id="A0A2D2CYR2"/>
<dbReference type="Proteomes" id="UP000230709">
    <property type="component" value="Chromosome"/>
</dbReference>
<protein>
    <submittedName>
        <fullName evidence="1">Uncharacterized protein</fullName>
    </submittedName>
</protein>
<dbReference type="PROSITE" id="PS51318">
    <property type="entry name" value="TAT"/>
    <property type="match status" value="1"/>
</dbReference>
<organism evidence="1 2">
    <name type="scientific">Methylosinus trichosporium (strain ATCC 35070 / NCIMB 11131 / UNIQEM 75 / OB3b)</name>
    <dbReference type="NCBI Taxonomy" id="595536"/>
    <lineage>
        <taxon>Bacteria</taxon>
        <taxon>Pseudomonadati</taxon>
        <taxon>Pseudomonadota</taxon>
        <taxon>Alphaproteobacteria</taxon>
        <taxon>Hyphomicrobiales</taxon>
        <taxon>Methylocystaceae</taxon>
        <taxon>Methylosinus</taxon>
    </lineage>
</organism>
<gene>
    <name evidence="1" type="ORF">CQW49_08150</name>
</gene>
<accession>A0A2D2CYR2</accession>
<evidence type="ECO:0000313" key="1">
    <source>
        <dbReference type="EMBL" id="ATQ67872.1"/>
    </source>
</evidence>
<dbReference type="RefSeq" id="WP_003613684.1">
    <property type="nucleotide sequence ID" value="NZ_ADVE02000001.1"/>
</dbReference>
<dbReference type="EMBL" id="CP023737">
    <property type="protein sequence ID" value="ATQ67872.1"/>
    <property type="molecule type" value="Genomic_DNA"/>
</dbReference>
<dbReference type="InterPro" id="IPR006311">
    <property type="entry name" value="TAT_signal"/>
</dbReference>
<sequence>MSAIRTLIIPRRDFLVRALGFTAAGAAVAVPVLALETPEERIESLLGELLKEFYELFPDAELHSSCNGGTAKSVAAVNHACAMVFAAPKRA</sequence>
<keyword evidence="2" id="KW-1185">Reference proteome</keyword>
<evidence type="ECO:0000313" key="2">
    <source>
        <dbReference type="Proteomes" id="UP000230709"/>
    </source>
</evidence>
<dbReference type="STRING" id="595536.GCA_000178815_03517"/>
<proteinExistence type="predicted"/>